<reference evidence="3 4" key="1">
    <citation type="submission" date="2020-08" db="EMBL/GenBank/DDBJ databases">
        <authorList>
            <person name="Hejnol A."/>
        </authorList>
    </citation>
    <scope>NUCLEOTIDE SEQUENCE [LARGE SCALE GENOMIC DNA]</scope>
</reference>
<feature type="region of interest" description="Disordered" evidence="1">
    <location>
        <begin position="227"/>
        <end position="249"/>
    </location>
</feature>
<feature type="domain" description="GRAM" evidence="2">
    <location>
        <begin position="42"/>
        <end position="126"/>
    </location>
</feature>
<dbReference type="OrthoDB" id="1259151at2759"/>
<dbReference type="Pfam" id="PF02893">
    <property type="entry name" value="GRAM"/>
    <property type="match status" value="1"/>
</dbReference>
<dbReference type="SUPFAM" id="SSF50729">
    <property type="entry name" value="PH domain-like"/>
    <property type="match status" value="1"/>
</dbReference>
<evidence type="ECO:0000313" key="4">
    <source>
        <dbReference type="Proteomes" id="UP000549394"/>
    </source>
</evidence>
<dbReference type="Proteomes" id="UP000549394">
    <property type="component" value="Unassembled WGS sequence"/>
</dbReference>
<dbReference type="GO" id="GO:0003713">
    <property type="term" value="F:transcription coactivator activity"/>
    <property type="evidence" value="ECO:0007669"/>
    <property type="project" value="InterPro"/>
</dbReference>
<accession>A0A7I8VBG8</accession>
<dbReference type="CDD" id="cd13214">
    <property type="entry name" value="PH-GRAM_WBP2"/>
    <property type="match status" value="1"/>
</dbReference>
<name>A0A7I8VBG8_9ANNE</name>
<dbReference type="PANTHER" id="PTHR31606:SF1">
    <property type="entry name" value="WW DOMAIN BINDING PROTEIN 2, ISOFORM E"/>
    <property type="match status" value="1"/>
</dbReference>
<organism evidence="3 4">
    <name type="scientific">Dimorphilus gyrociliatus</name>
    <dbReference type="NCBI Taxonomy" id="2664684"/>
    <lineage>
        <taxon>Eukaryota</taxon>
        <taxon>Metazoa</taxon>
        <taxon>Spiralia</taxon>
        <taxon>Lophotrochozoa</taxon>
        <taxon>Annelida</taxon>
        <taxon>Polychaeta</taxon>
        <taxon>Polychaeta incertae sedis</taxon>
        <taxon>Dinophilidae</taxon>
        <taxon>Dimorphilus</taxon>
    </lineage>
</organism>
<gene>
    <name evidence="3" type="ORF">DGYR_LOCUS2506</name>
</gene>
<protein>
    <submittedName>
        <fullName evidence="3">DgyrCDS2698</fullName>
    </submittedName>
</protein>
<dbReference type="PANTHER" id="PTHR31606">
    <property type="entry name" value="WW DOMAIN BINDING PROTEIN 2, ISOFORM E"/>
    <property type="match status" value="1"/>
</dbReference>
<sequence length="249" mass="27418">MSLNTSHSGSGVVLYFGERILLFYDGAELKLEGPSNVVPFKGTKKGRIFLTTHRIIFTNNNAKDTLQSFSAAFLSLSELELEQPIFGANFIKGSVKAEANGNWEGRSKLKLWFNKGGAIEFGRAMLECGRRACRVAQQMPPPPPYTPPTDFYPAEFNQYAPPQNSEYGFVPYNHFPDQPPANSVYMATAPPPYPGIAPISPADAKAQEAHQGQAYYQNGDGHNMYMQNASAPAYPDAPPAYNDINKKDN</sequence>
<dbReference type="EMBL" id="CAJFCJ010000004">
    <property type="protein sequence ID" value="CAD5113536.1"/>
    <property type="molecule type" value="Genomic_DNA"/>
</dbReference>
<dbReference type="GO" id="GO:0005634">
    <property type="term" value="C:nucleus"/>
    <property type="evidence" value="ECO:0007669"/>
    <property type="project" value="TreeGrafter"/>
</dbReference>
<dbReference type="GO" id="GO:0031490">
    <property type="term" value="F:chromatin DNA binding"/>
    <property type="evidence" value="ECO:0007669"/>
    <property type="project" value="TreeGrafter"/>
</dbReference>
<dbReference type="AlphaFoldDB" id="A0A7I8VBG8"/>
<dbReference type="InterPro" id="IPR004182">
    <property type="entry name" value="GRAM"/>
</dbReference>
<evidence type="ECO:0000313" key="3">
    <source>
        <dbReference type="EMBL" id="CAD5113536.1"/>
    </source>
</evidence>
<evidence type="ECO:0000259" key="2">
    <source>
        <dbReference type="Pfam" id="PF02893"/>
    </source>
</evidence>
<comment type="caution">
    <text evidence="3">The sequence shown here is derived from an EMBL/GenBank/DDBJ whole genome shotgun (WGS) entry which is preliminary data.</text>
</comment>
<dbReference type="InterPro" id="IPR044852">
    <property type="entry name" value="WBP2-like"/>
</dbReference>
<proteinExistence type="predicted"/>
<keyword evidence="4" id="KW-1185">Reference proteome</keyword>
<feature type="compositionally biased region" description="Low complexity" evidence="1">
    <location>
        <begin position="228"/>
        <end position="243"/>
    </location>
</feature>
<evidence type="ECO:0000256" key="1">
    <source>
        <dbReference type="SAM" id="MobiDB-lite"/>
    </source>
</evidence>